<evidence type="ECO:0000256" key="3">
    <source>
        <dbReference type="SAM" id="MobiDB-lite"/>
    </source>
</evidence>
<dbReference type="Pfam" id="PF14381">
    <property type="entry name" value="EDR1_CTR1_ARMC3_pept"/>
    <property type="match status" value="1"/>
</dbReference>
<proteinExistence type="predicted"/>
<dbReference type="InterPro" id="IPR055164">
    <property type="entry name" value="EDR1/CTR1/ARMC3-like_pept-like"/>
</dbReference>
<dbReference type="Proteomes" id="UP001162480">
    <property type="component" value="Chromosome 13"/>
</dbReference>
<feature type="repeat" description="ARM" evidence="2">
    <location>
        <begin position="451"/>
        <end position="493"/>
    </location>
</feature>
<dbReference type="SMART" id="SM00185">
    <property type="entry name" value="ARM"/>
    <property type="match status" value="10"/>
</dbReference>
<dbReference type="EMBL" id="OX597826">
    <property type="protein sequence ID" value="CAI9732067.1"/>
    <property type="molecule type" value="Genomic_DNA"/>
</dbReference>
<dbReference type="PROSITE" id="PS50176">
    <property type="entry name" value="ARM_REPEAT"/>
    <property type="match status" value="2"/>
</dbReference>
<feature type="domain" description="EDR1/CTR1/ARMC3-like peptidase-like" evidence="4">
    <location>
        <begin position="729"/>
        <end position="871"/>
    </location>
</feature>
<organism evidence="5 6">
    <name type="scientific">Octopus vulgaris</name>
    <name type="common">Common octopus</name>
    <dbReference type="NCBI Taxonomy" id="6645"/>
    <lineage>
        <taxon>Eukaryota</taxon>
        <taxon>Metazoa</taxon>
        <taxon>Spiralia</taxon>
        <taxon>Lophotrochozoa</taxon>
        <taxon>Mollusca</taxon>
        <taxon>Cephalopoda</taxon>
        <taxon>Coleoidea</taxon>
        <taxon>Octopodiformes</taxon>
        <taxon>Octopoda</taxon>
        <taxon>Incirrata</taxon>
        <taxon>Octopodidae</taxon>
        <taxon>Octopus</taxon>
    </lineage>
</organism>
<dbReference type="InterPro" id="IPR000225">
    <property type="entry name" value="Armadillo"/>
</dbReference>
<dbReference type="PANTHER" id="PTHR46618:SF1">
    <property type="entry name" value="ARMADILLO REPEAT-CONTAINING PROTEIN 3"/>
    <property type="match status" value="1"/>
</dbReference>
<keyword evidence="6" id="KW-1185">Reference proteome</keyword>
<evidence type="ECO:0000313" key="6">
    <source>
        <dbReference type="Proteomes" id="UP001162480"/>
    </source>
</evidence>
<dbReference type="InterPro" id="IPR011989">
    <property type="entry name" value="ARM-like"/>
</dbReference>
<feature type="compositionally biased region" description="Basic and acidic residues" evidence="3">
    <location>
        <begin position="299"/>
        <end position="309"/>
    </location>
</feature>
<evidence type="ECO:0000256" key="2">
    <source>
        <dbReference type="PROSITE-ProRule" id="PRU00259"/>
    </source>
</evidence>
<gene>
    <name evidence="5" type="ORF">OCTVUL_1B021388</name>
</gene>
<dbReference type="InterPro" id="IPR016024">
    <property type="entry name" value="ARM-type_fold"/>
</dbReference>
<dbReference type="InterPro" id="IPR052441">
    <property type="entry name" value="Armadillo-Ser/Thr_Kinase"/>
</dbReference>
<accession>A0AA36FC24</accession>
<dbReference type="AlphaFoldDB" id="A0AA36FC24"/>
<dbReference type="SUPFAM" id="SSF48371">
    <property type="entry name" value="ARM repeat"/>
    <property type="match status" value="2"/>
</dbReference>
<dbReference type="Gene3D" id="1.25.10.10">
    <property type="entry name" value="Leucine-rich Repeat Variant"/>
    <property type="match status" value="2"/>
</dbReference>
<dbReference type="Pfam" id="PF00514">
    <property type="entry name" value="Arm"/>
    <property type="match status" value="4"/>
</dbReference>
<name>A0AA36FC24_OCTVU</name>
<feature type="region of interest" description="Disordered" evidence="3">
    <location>
        <begin position="289"/>
        <end position="309"/>
    </location>
</feature>
<reference evidence="5" key="1">
    <citation type="submission" date="2023-08" db="EMBL/GenBank/DDBJ databases">
        <authorList>
            <person name="Alioto T."/>
            <person name="Alioto T."/>
            <person name="Gomez Garrido J."/>
        </authorList>
    </citation>
    <scope>NUCLEOTIDE SEQUENCE</scope>
</reference>
<protein>
    <submittedName>
        <fullName evidence="5">Repeat-containing 3-like isoform X2</fullName>
    </submittedName>
</protein>
<evidence type="ECO:0000313" key="5">
    <source>
        <dbReference type="EMBL" id="CAI9732067.1"/>
    </source>
</evidence>
<feature type="repeat" description="ARM" evidence="2">
    <location>
        <begin position="534"/>
        <end position="576"/>
    </location>
</feature>
<evidence type="ECO:0000256" key="1">
    <source>
        <dbReference type="ARBA" id="ARBA00022737"/>
    </source>
</evidence>
<dbReference type="PANTHER" id="PTHR46618">
    <property type="entry name" value="ARMADILLO REPEAT-CONTAINING PROTEIN 3"/>
    <property type="match status" value="1"/>
</dbReference>
<keyword evidence="1" id="KW-0677">Repeat</keyword>
<evidence type="ECO:0000259" key="4">
    <source>
        <dbReference type="Pfam" id="PF14381"/>
    </source>
</evidence>
<sequence length="884" mass="99064">MVKKGKKEDKLPAEDFFDPILIESRQAGTAVLMLASSEADVQAHACEAIYKFVVKNEENKKTLLELNACEPLLELMKNEDRIVHRNALAALATMCAHPDVRKVLRKRKDCVPTFISLLQSEEETVVLEFASLGLNYLSTEYVSKVEMLNSQAFEPLIHCLSHHDPDVQKNSVEALSQLVLNYQCQRVMKELNGFPPVLELLKSEYAIIQRLALLVLERCSHDVENRIMLRELDIVNKMIFLIGHPDWPDLHIMAVMVLSNMMEDIETVETFKEGLGLRKLIALITDQTPPEEEATSYQESDKREGNDRSKARMVNEWSKMKSVKEEEVTSPAVDTVFPLLPDVKCAVTKAIGRAARNAESRKILHELEVEKMLITLLSHENSSIQAAAANTLAVMCENLTCRQAVLDCEGFLPLIRLLRSDNGETLQAVTLVLRYLTTANLSSCLEVSKSHGIGPLIHLLEDSNESAVSNAAAVLTNLALHESLRQDVKQKGVVSALVKALRFVNNKATQSQVLLALANYASSPLSRDELRNANGIEPVVKLLKSEDKDVVKNAAWAIYVSAADEATAHEICICGGLNTLQEINLNPTRRNQFTAAALERLFDNNLSAKFSFCGYLSPTNIITDGFFYAGRLKLNAQFKSLEELNTQKMKDRKPIIVINAKFEAPAKEDEKQEDINSRVFKFKRDVRPRNQKERIEKGKEDEESIITTGEDKPATVIECEEKSFVLPEDTELGAYVDEINKELTNMSGFLERITTLAKFVSNKMGGAVSREQYGNFSWELPLSQLQHEHASNIISIGSIKYGNQFHRALLFKVLADRVVIRCSLVHGDFFKAWNIVLLGNEEAETVGQKNDSSSPLKAYIVDVIHEPGRLILVDTPEAIRYCTM</sequence>